<dbReference type="EMBL" id="MNUK01000044">
    <property type="protein sequence ID" value="OIN91518.1"/>
    <property type="molecule type" value="Genomic_DNA"/>
</dbReference>
<dbReference type="SUPFAM" id="SSF53474">
    <property type="entry name" value="alpha/beta-Hydrolases"/>
    <property type="match status" value="1"/>
</dbReference>
<dbReference type="Proteomes" id="UP000182345">
    <property type="component" value="Unassembled WGS sequence"/>
</dbReference>
<dbReference type="AlphaFoldDB" id="A0A1J4S005"/>
<name>A0A1J4S005_9BACT</name>
<feature type="region of interest" description="Disordered" evidence="1">
    <location>
        <begin position="65"/>
        <end position="88"/>
    </location>
</feature>
<comment type="caution">
    <text evidence="2">The sequence shown here is derived from an EMBL/GenBank/DDBJ whole genome shotgun (WGS) entry which is preliminary data.</text>
</comment>
<dbReference type="Gene3D" id="3.40.50.1820">
    <property type="entry name" value="alpha/beta hydrolase"/>
    <property type="match status" value="1"/>
</dbReference>
<evidence type="ECO:0000313" key="3">
    <source>
        <dbReference type="Proteomes" id="UP000182345"/>
    </source>
</evidence>
<proteinExistence type="predicted"/>
<reference evidence="2 3" key="1">
    <citation type="journal article" date="2016" name="Environ. Microbiol.">
        <title>Genomic resolution of a cold subsurface aquifer community provides metabolic insights for novel microbes adapted to high CO concentrations.</title>
        <authorList>
            <person name="Probst A.J."/>
            <person name="Castelle C.J."/>
            <person name="Singh A."/>
            <person name="Brown C.T."/>
            <person name="Anantharaman K."/>
            <person name="Sharon I."/>
            <person name="Hug L.A."/>
            <person name="Burstein D."/>
            <person name="Emerson J.B."/>
            <person name="Thomas B.C."/>
            <person name="Banfield J.F."/>
        </authorList>
    </citation>
    <scope>NUCLEOTIDE SEQUENCE [LARGE SCALE GENOMIC DNA]</scope>
    <source>
        <strain evidence="2">CG1_02_44_10</strain>
    </source>
</reference>
<gene>
    <name evidence="2" type="ORF">AUJ42_01860</name>
</gene>
<dbReference type="InterPro" id="IPR029058">
    <property type="entry name" value="AB_hydrolase_fold"/>
</dbReference>
<sequence length="375" mass="42799">METCQENPQEIQCPVMKGGEKYSAEPVIEKSIGNFWYWFGQATEKIGQKKRVSFPMRRERADLYRKAKEARKTDIGSGERNKSKSDYETQTRIEREFIEQQDLEVETPWGRQKAKYVILNKEETSKNLPIIIIPGASNGIESMDSFVRELAKEMPDRKILLIGYPDAPSGLETPEFFEAVKKADGFEPHSVYFEVAINKLYPDGNFDLLTYSAGGGIAEDYLTRTNRVLNAVLVSPGGSKEMSEKEFINGAVYENLSLLKFLKDLPRYVFVDDKTRDEQKKLKFSTWIELGKKARRDNLRGTLGKMKVGGKIAVISGEQDMLTRSAEVFNPNNIEKLRESQENLDVSVIVNSPHAGPFLEPWKYVAEIKRLMGWQ</sequence>
<evidence type="ECO:0000256" key="1">
    <source>
        <dbReference type="SAM" id="MobiDB-lite"/>
    </source>
</evidence>
<accession>A0A1J4S005</accession>
<evidence type="ECO:0000313" key="2">
    <source>
        <dbReference type="EMBL" id="OIN91518.1"/>
    </source>
</evidence>
<protein>
    <recommendedName>
        <fullName evidence="4">AB hydrolase-1 domain-containing protein</fullName>
    </recommendedName>
</protein>
<evidence type="ECO:0008006" key="4">
    <source>
        <dbReference type="Google" id="ProtNLM"/>
    </source>
</evidence>
<organism evidence="2 3">
    <name type="scientific">Candidatus Collierbacteria bacterium CG1_02_44_10</name>
    <dbReference type="NCBI Taxonomy" id="1805087"/>
    <lineage>
        <taxon>Bacteria</taxon>
        <taxon>Candidatus Collieribacteriota</taxon>
    </lineage>
</organism>